<dbReference type="PANTHER" id="PTHR22937:SF125">
    <property type="entry name" value="RING-TYPE E3 UBIQUITIN TRANSFERASE"/>
    <property type="match status" value="1"/>
</dbReference>
<evidence type="ECO:0000256" key="3">
    <source>
        <dbReference type="ARBA" id="ARBA00022679"/>
    </source>
</evidence>
<feature type="region of interest" description="Disordered" evidence="8">
    <location>
        <begin position="117"/>
        <end position="143"/>
    </location>
</feature>
<evidence type="ECO:0000256" key="7">
    <source>
        <dbReference type="ARBA" id="ARBA00022833"/>
    </source>
</evidence>
<keyword evidence="7" id="KW-0862">Zinc</keyword>
<sequence length="387" mass="43309">MPVVTNRATPTVAEHIKWRRPRNQFNHHHHHPIPESDPNPQIPSIIQSTRGKSTISSLLLSTFSNNTSSANIDTPTINATAQSKKKTNFSAATFRGLGCTAGASQQVSVPAVIRSSADWQGKKTRKKKHKRTTSGGKNKTFHGGILEGSNPGCVDFQDVWCGPGIGFSADTAASVDCVVARKNVSARGKIDVDKITHREVFSFPQWLIFFSRSSYVGRRTETFTFLDTDSDIFTPRSASDSYGAATYYRHVRDPSSDGFAEIMMLQGSLLMGGQLNSHDQFRDWRLDVDNMSYEQLLELGERIGHVNTGLKEDEMGRNIRKARLQFWNDTSKHQIDKECSICQSFENLGQLNVTLHYIIHHQEGQGHHENSNTFLSDKDVSHVNHQK</sequence>
<keyword evidence="5" id="KW-0863">Zinc-finger</keyword>
<evidence type="ECO:0000256" key="8">
    <source>
        <dbReference type="SAM" id="MobiDB-lite"/>
    </source>
</evidence>
<feature type="region of interest" description="Disordered" evidence="8">
    <location>
        <begin position="21"/>
        <end position="44"/>
    </location>
</feature>
<comment type="catalytic activity">
    <reaction evidence="1">
        <text>S-ubiquitinyl-[E2 ubiquitin-conjugating enzyme]-L-cysteine + [acceptor protein]-L-lysine = [E2 ubiquitin-conjugating enzyme]-L-cysteine + N(6)-ubiquitinyl-[acceptor protein]-L-lysine.</text>
        <dbReference type="EC" id="2.3.2.27"/>
    </reaction>
</comment>
<dbReference type="GO" id="GO:0008270">
    <property type="term" value="F:zinc ion binding"/>
    <property type="evidence" value="ECO:0007669"/>
    <property type="project" value="UniProtKB-KW"/>
</dbReference>
<evidence type="ECO:0000256" key="2">
    <source>
        <dbReference type="ARBA" id="ARBA00012483"/>
    </source>
</evidence>
<keyword evidence="10" id="KW-1185">Reference proteome</keyword>
<evidence type="ECO:0000256" key="6">
    <source>
        <dbReference type="ARBA" id="ARBA00022786"/>
    </source>
</evidence>
<dbReference type="AlphaFoldDB" id="A0AAQ3SF82"/>
<feature type="compositionally biased region" description="Basic residues" evidence="8">
    <location>
        <begin position="21"/>
        <end position="31"/>
    </location>
</feature>
<feature type="region of interest" description="Disordered" evidence="8">
    <location>
        <begin position="366"/>
        <end position="387"/>
    </location>
</feature>
<reference evidence="9 10" key="1">
    <citation type="journal article" date="2023" name="Life. Sci Alliance">
        <title>Evolutionary insights into 3D genome organization and epigenetic landscape of Vigna mungo.</title>
        <authorList>
            <person name="Junaid A."/>
            <person name="Singh B."/>
            <person name="Bhatia S."/>
        </authorList>
    </citation>
    <scope>NUCLEOTIDE SEQUENCE [LARGE SCALE GENOMIC DNA]</scope>
    <source>
        <strain evidence="9">Urdbean</strain>
    </source>
</reference>
<name>A0AAQ3SF82_VIGMU</name>
<dbReference type="GO" id="GO:0061630">
    <property type="term" value="F:ubiquitin protein ligase activity"/>
    <property type="evidence" value="ECO:0007669"/>
    <property type="project" value="UniProtKB-EC"/>
</dbReference>
<proteinExistence type="predicted"/>
<keyword evidence="4" id="KW-0479">Metal-binding</keyword>
<protein>
    <recommendedName>
        <fullName evidence="2">RING-type E3 ubiquitin transferase</fullName>
        <ecNumber evidence="2">2.3.2.27</ecNumber>
    </recommendedName>
</protein>
<dbReference type="Proteomes" id="UP001374535">
    <property type="component" value="Chromosome 1"/>
</dbReference>
<organism evidence="9 10">
    <name type="scientific">Vigna mungo</name>
    <name type="common">Black gram</name>
    <name type="synonym">Phaseolus mungo</name>
    <dbReference type="NCBI Taxonomy" id="3915"/>
    <lineage>
        <taxon>Eukaryota</taxon>
        <taxon>Viridiplantae</taxon>
        <taxon>Streptophyta</taxon>
        <taxon>Embryophyta</taxon>
        <taxon>Tracheophyta</taxon>
        <taxon>Spermatophyta</taxon>
        <taxon>Magnoliopsida</taxon>
        <taxon>eudicotyledons</taxon>
        <taxon>Gunneridae</taxon>
        <taxon>Pentapetalae</taxon>
        <taxon>rosids</taxon>
        <taxon>fabids</taxon>
        <taxon>Fabales</taxon>
        <taxon>Fabaceae</taxon>
        <taxon>Papilionoideae</taxon>
        <taxon>50 kb inversion clade</taxon>
        <taxon>NPAAA clade</taxon>
        <taxon>indigoferoid/millettioid clade</taxon>
        <taxon>Phaseoleae</taxon>
        <taxon>Vigna</taxon>
    </lineage>
</organism>
<evidence type="ECO:0000256" key="4">
    <source>
        <dbReference type="ARBA" id="ARBA00022723"/>
    </source>
</evidence>
<dbReference type="PANTHER" id="PTHR22937">
    <property type="entry name" value="E3 UBIQUITIN-PROTEIN LIGASE RNF165"/>
    <property type="match status" value="1"/>
</dbReference>
<dbReference type="EC" id="2.3.2.27" evidence="2"/>
<keyword evidence="6" id="KW-0833">Ubl conjugation pathway</keyword>
<evidence type="ECO:0000313" key="9">
    <source>
        <dbReference type="EMBL" id="WVZ25921.1"/>
    </source>
</evidence>
<keyword evidence="3" id="KW-0808">Transferase</keyword>
<evidence type="ECO:0000313" key="10">
    <source>
        <dbReference type="Proteomes" id="UP001374535"/>
    </source>
</evidence>
<accession>A0AAQ3SF82</accession>
<evidence type="ECO:0000256" key="1">
    <source>
        <dbReference type="ARBA" id="ARBA00000900"/>
    </source>
</evidence>
<dbReference type="InterPro" id="IPR045191">
    <property type="entry name" value="MBR1/2-like"/>
</dbReference>
<dbReference type="EMBL" id="CP144700">
    <property type="protein sequence ID" value="WVZ25921.1"/>
    <property type="molecule type" value="Genomic_DNA"/>
</dbReference>
<feature type="compositionally biased region" description="Basic residues" evidence="8">
    <location>
        <begin position="122"/>
        <end position="132"/>
    </location>
</feature>
<evidence type="ECO:0000256" key="5">
    <source>
        <dbReference type="ARBA" id="ARBA00022771"/>
    </source>
</evidence>
<gene>
    <name evidence="9" type="ORF">V8G54_004465</name>
</gene>